<reference evidence="2" key="1">
    <citation type="submission" date="2017-11" db="EMBL/GenBank/DDBJ databases">
        <authorList>
            <person name="Chan K.G."/>
            <person name="Lee L.S."/>
        </authorList>
    </citation>
    <scope>NUCLEOTIDE SEQUENCE [LARGE SCALE GENOMIC DNA]</scope>
    <source>
        <strain evidence="2">DSM 100970</strain>
    </source>
</reference>
<proteinExistence type="predicted"/>
<gene>
    <name evidence="1" type="ORF">CUN60_08905</name>
</gene>
<dbReference type="KEGG" id="nba:CUN60_08905"/>
<evidence type="ECO:0000313" key="2">
    <source>
        <dbReference type="Proteomes" id="UP000236655"/>
    </source>
</evidence>
<accession>A0A2I7N7H6</accession>
<dbReference type="EMBL" id="CP024847">
    <property type="protein sequence ID" value="AUR52411.1"/>
    <property type="molecule type" value="Genomic_DNA"/>
</dbReference>
<protein>
    <submittedName>
        <fullName evidence="1">Uncharacterized protein</fullName>
    </submittedName>
</protein>
<dbReference type="Proteomes" id="UP000236655">
    <property type="component" value="Chromosome"/>
</dbReference>
<dbReference type="RefSeq" id="WP_102951704.1">
    <property type="nucleotide sequence ID" value="NZ_CP024847.1"/>
</dbReference>
<name>A0A2I7N7H6_9NEIS</name>
<keyword evidence="2" id="KW-1185">Reference proteome</keyword>
<organism evidence="1 2">
    <name type="scientific">Aquella oligotrophica</name>
    <dbReference type="NCBI Taxonomy" id="2067065"/>
    <lineage>
        <taxon>Bacteria</taxon>
        <taxon>Pseudomonadati</taxon>
        <taxon>Pseudomonadota</taxon>
        <taxon>Betaproteobacteria</taxon>
        <taxon>Neisseriales</taxon>
        <taxon>Neisseriaceae</taxon>
        <taxon>Aquella</taxon>
    </lineage>
</organism>
<dbReference type="AlphaFoldDB" id="A0A2I7N7H6"/>
<evidence type="ECO:0000313" key="1">
    <source>
        <dbReference type="EMBL" id="AUR52411.1"/>
    </source>
</evidence>
<sequence>MRNLAHESVKTKLESYQSEVVLKYQIYNGLFLGLPFADSDQAGARLPIFSKMCEDWLKEGKTPPKLLPDILKLFRFLKKENPGY</sequence>